<organism evidence="9 10">
    <name type="scientific">Phytophthora nicotianae P1569</name>
    <dbReference type="NCBI Taxonomy" id="1317065"/>
    <lineage>
        <taxon>Eukaryota</taxon>
        <taxon>Sar</taxon>
        <taxon>Stramenopiles</taxon>
        <taxon>Oomycota</taxon>
        <taxon>Peronosporomycetes</taxon>
        <taxon>Peronosporales</taxon>
        <taxon>Peronosporaceae</taxon>
        <taxon>Phytophthora</taxon>
    </lineage>
</organism>
<dbReference type="EMBL" id="ANIZ01002278">
    <property type="protein sequence ID" value="ETI41556.1"/>
    <property type="molecule type" value="Genomic_DNA"/>
</dbReference>
<feature type="chain" id="PRO_5004774410" description="RxLR effector PexRD54 WY domain-containing protein" evidence="7">
    <location>
        <begin position="18"/>
        <end position="758"/>
    </location>
</feature>
<keyword evidence="6" id="KW-0843">Virulence</keyword>
<evidence type="ECO:0000256" key="1">
    <source>
        <dbReference type="ARBA" id="ARBA00004340"/>
    </source>
</evidence>
<comment type="similarity">
    <text evidence="3">Belongs to the RxLR effector family.</text>
</comment>
<gene>
    <name evidence="9" type="ORF">F443_13229</name>
</gene>
<protein>
    <recommendedName>
        <fullName evidence="8">RxLR effector PexRD54 WY domain-containing protein</fullName>
    </recommendedName>
</protein>
<keyword evidence="5 7" id="KW-0732">Signal</keyword>
<accession>V9ERT0</accession>
<evidence type="ECO:0000256" key="2">
    <source>
        <dbReference type="ARBA" id="ARBA00004613"/>
    </source>
</evidence>
<evidence type="ECO:0000256" key="7">
    <source>
        <dbReference type="SAM" id="SignalP"/>
    </source>
</evidence>
<keyword evidence="4" id="KW-0964">Secreted</keyword>
<dbReference type="eggNOG" id="ENOG502RG8W">
    <property type="taxonomic scope" value="Eukaryota"/>
</dbReference>
<feature type="domain" description="RxLR effector PexRD54 WY" evidence="8">
    <location>
        <begin position="163"/>
        <end position="203"/>
    </location>
</feature>
<evidence type="ECO:0000313" key="9">
    <source>
        <dbReference type="EMBL" id="ETI41556.1"/>
    </source>
</evidence>
<evidence type="ECO:0000256" key="5">
    <source>
        <dbReference type="ARBA" id="ARBA00022729"/>
    </source>
</evidence>
<dbReference type="AlphaFoldDB" id="V9ERT0"/>
<comment type="subcellular location">
    <subcellularLocation>
        <location evidence="1">Host cell</location>
    </subcellularLocation>
    <subcellularLocation>
        <location evidence="2">Secreted</location>
    </subcellularLocation>
</comment>
<evidence type="ECO:0000259" key="8">
    <source>
        <dbReference type="Pfam" id="PF22748"/>
    </source>
</evidence>
<comment type="caution">
    <text evidence="9">The sequence shown here is derived from an EMBL/GenBank/DDBJ whole genome shotgun (WGS) entry which is preliminary data.</text>
</comment>
<dbReference type="HOGENOM" id="CLU_021192_3_0_1"/>
<dbReference type="GO" id="GO:0043657">
    <property type="term" value="C:host cell"/>
    <property type="evidence" value="ECO:0007669"/>
    <property type="project" value="UniProtKB-SubCell"/>
</dbReference>
<dbReference type="OrthoDB" id="90111at2759"/>
<dbReference type="Pfam" id="PF22748">
    <property type="entry name" value="PexRD54_WY"/>
    <property type="match status" value="3"/>
</dbReference>
<reference evidence="9 10" key="1">
    <citation type="submission" date="2013-11" db="EMBL/GenBank/DDBJ databases">
        <title>The Genome Sequence of Phytophthora parasitica P1569.</title>
        <authorList>
            <consortium name="The Broad Institute Genomics Platform"/>
            <person name="Russ C."/>
            <person name="Tyler B."/>
            <person name="Panabieres F."/>
            <person name="Shan W."/>
            <person name="Tripathy S."/>
            <person name="Grunwald N."/>
            <person name="Machado M."/>
            <person name="Johnson C.S."/>
            <person name="Arredondo F."/>
            <person name="Hong C."/>
            <person name="Coffey M."/>
            <person name="Young S.K."/>
            <person name="Zeng Q."/>
            <person name="Gargeya S."/>
            <person name="Fitzgerald M."/>
            <person name="Abouelleil A."/>
            <person name="Alvarado L."/>
            <person name="Chapman S.B."/>
            <person name="Gainer-Dewar J."/>
            <person name="Goldberg J."/>
            <person name="Griggs A."/>
            <person name="Gujja S."/>
            <person name="Hansen M."/>
            <person name="Howarth C."/>
            <person name="Imamovic A."/>
            <person name="Ireland A."/>
            <person name="Larimer J."/>
            <person name="McCowan C."/>
            <person name="Murphy C."/>
            <person name="Pearson M."/>
            <person name="Poon T.W."/>
            <person name="Priest M."/>
            <person name="Roberts A."/>
            <person name="Saif S."/>
            <person name="Shea T."/>
            <person name="Sykes S."/>
            <person name="Wortman J."/>
            <person name="Nusbaum C."/>
            <person name="Birren B."/>
        </authorList>
    </citation>
    <scope>NUCLEOTIDE SEQUENCE [LARGE SCALE GENOMIC DNA]</scope>
    <source>
        <strain evidence="9 10">P1569</strain>
    </source>
</reference>
<proteinExistence type="inferred from homology"/>
<evidence type="ECO:0000256" key="3">
    <source>
        <dbReference type="ARBA" id="ARBA00010400"/>
    </source>
</evidence>
<feature type="domain" description="RxLR effector PexRD54 WY" evidence="8">
    <location>
        <begin position="342"/>
        <end position="383"/>
    </location>
</feature>
<feature type="signal peptide" evidence="7">
    <location>
        <begin position="1"/>
        <end position="17"/>
    </location>
</feature>
<name>V9ERT0_PHYNI</name>
<dbReference type="GO" id="GO:0005576">
    <property type="term" value="C:extracellular region"/>
    <property type="evidence" value="ECO:0007669"/>
    <property type="project" value="UniProtKB-SubCell"/>
</dbReference>
<dbReference type="InterPro" id="IPR054463">
    <property type="entry name" value="PexRD54_WY"/>
</dbReference>
<keyword evidence="10" id="KW-1185">Reference proteome</keyword>
<evidence type="ECO:0000256" key="4">
    <source>
        <dbReference type="ARBA" id="ARBA00022525"/>
    </source>
</evidence>
<evidence type="ECO:0000313" key="10">
    <source>
        <dbReference type="Proteomes" id="UP000018721"/>
    </source>
</evidence>
<dbReference type="Proteomes" id="UP000018721">
    <property type="component" value="Unassembled WGS sequence"/>
</dbReference>
<feature type="domain" description="RxLR effector PexRD54 WY" evidence="8">
    <location>
        <begin position="254"/>
        <end position="294"/>
    </location>
</feature>
<sequence>MHALLLVVTTFLACVSASLTSDLPTVFQPIADEVNAFTSSRLLRSHEERGIPVSTIGNIKSKFMPSTISEKTLRGWLNGRETADDVFVWLSLGRGKGELFNKRKFGTWVKYVDDLTKQHPGSGMSTLSKLTSYYGDERLSQMIITAQKNPKTQDLAADLQARQLQYWLDNKKAPAKVFKLLELNKAGGNLVDNPQVSAWLSYVADFEKKFPKQSDAVIPMVTRHFDDETLSKIFREAKQTPSTASIANKLDGELIEHWTDTKTLPKTMFKLLELNRAGDKLLEAPQFATWLTYVDNFYSRNRRNPRVSIMTSYYGDEALTRLLIKAMQTPSEANLATKLHEEQLQSWIYSRKLPGYVFKFLSLDKAGEKLFDHPQFMKWIKYVEDLNKANPDKKTTLMSVLAKQYDSEGLVKLLQSAKNNPSWSKLVLQLETEQKWMAKGTPNDYFKQLKLDKEYNAANPKYQATLIGTLAANYGEMKLVKMLDEAMKVKDTASAAKKLQSELFQRWIRLNWTPEYIFVKVLHLDQEGDMLFTNPLVVTWGKYLSAFNRYNHGEETTIWMVLEATGYKIEELQRMVDRLPEQLFTMLRLGNKGDSLLTSPQFANWIQYLDNFYVTFPDMGKTMMKTVREYYHDISLVDMIVSAMKAPSTEKIAKRMELELFRNWHAVSHKTPDNIFQILELDEAGSMLLASPLLDMWIRYLTAFNKQTPSEKTSIIGTFLKYYDESELSQMIITAKGNTKTEELASNLEDALSLYKNS</sequence>
<evidence type="ECO:0000256" key="6">
    <source>
        <dbReference type="ARBA" id="ARBA00023026"/>
    </source>
</evidence>